<name>A0A8J2LJT9_9HEXA</name>
<accession>A0A8J2LJT9</accession>
<evidence type="ECO:0000313" key="2">
    <source>
        <dbReference type="Proteomes" id="UP000708208"/>
    </source>
</evidence>
<dbReference type="EMBL" id="CAJVCH010560848">
    <property type="protein sequence ID" value="CAG7831517.1"/>
    <property type="molecule type" value="Genomic_DNA"/>
</dbReference>
<evidence type="ECO:0000313" key="1">
    <source>
        <dbReference type="EMBL" id="CAG7831517.1"/>
    </source>
</evidence>
<dbReference type="AlphaFoldDB" id="A0A8J2LJT9"/>
<dbReference type="OrthoDB" id="46189at2759"/>
<protein>
    <submittedName>
        <fullName evidence="1">Uncharacterized protein</fullName>
    </submittedName>
</protein>
<reference evidence="1" key="1">
    <citation type="submission" date="2021-06" db="EMBL/GenBank/DDBJ databases">
        <authorList>
            <person name="Hodson N. C."/>
            <person name="Mongue J. A."/>
            <person name="Jaron S. K."/>
        </authorList>
    </citation>
    <scope>NUCLEOTIDE SEQUENCE</scope>
</reference>
<dbReference type="Proteomes" id="UP000708208">
    <property type="component" value="Unassembled WGS sequence"/>
</dbReference>
<keyword evidence="2" id="KW-1185">Reference proteome</keyword>
<comment type="caution">
    <text evidence="1">The sequence shown here is derived from an EMBL/GenBank/DDBJ whole genome shotgun (WGS) entry which is preliminary data.</text>
</comment>
<proteinExistence type="predicted"/>
<sequence length="150" mass="16980">MVIHFEVAEEFTTEGEGTLTPSVRVRLQMSQTLQSRLFGICFEFGRIGPQSIPKIVRDDFRFAVWFHPKLTSVVEPPLVKLQALIDPFDMDIVSTKLTLNLKRCLFENHLTLGLLISEDSHGFVAQNLRPKGIRPPSIPVRHVPLPLLPV</sequence>
<organism evidence="1 2">
    <name type="scientific">Allacma fusca</name>
    <dbReference type="NCBI Taxonomy" id="39272"/>
    <lineage>
        <taxon>Eukaryota</taxon>
        <taxon>Metazoa</taxon>
        <taxon>Ecdysozoa</taxon>
        <taxon>Arthropoda</taxon>
        <taxon>Hexapoda</taxon>
        <taxon>Collembola</taxon>
        <taxon>Symphypleona</taxon>
        <taxon>Sminthuridae</taxon>
        <taxon>Allacma</taxon>
    </lineage>
</organism>
<gene>
    <name evidence="1" type="ORF">AFUS01_LOCUS41258</name>
</gene>